<evidence type="ECO:0000313" key="3">
    <source>
        <dbReference type="Proteomes" id="UP000510822"/>
    </source>
</evidence>
<dbReference type="PROSITE" id="PS51094">
    <property type="entry name" value="PTS_EIIA_TYPE_2"/>
    <property type="match status" value="1"/>
</dbReference>
<dbReference type="InterPro" id="IPR051541">
    <property type="entry name" value="PTS_SugarTrans_NitroReg"/>
</dbReference>
<dbReference type="Pfam" id="PF00359">
    <property type="entry name" value="PTS_EIIA_2"/>
    <property type="match status" value="1"/>
</dbReference>
<protein>
    <submittedName>
        <fullName evidence="2">PTS sugar transporter subunit IIA</fullName>
    </submittedName>
</protein>
<dbReference type="Proteomes" id="UP000510822">
    <property type="component" value="Chromosome"/>
</dbReference>
<gene>
    <name evidence="2" type="ORF">HZU75_02355</name>
</gene>
<evidence type="ECO:0000313" key="2">
    <source>
        <dbReference type="EMBL" id="QLI80472.1"/>
    </source>
</evidence>
<dbReference type="InterPro" id="IPR016152">
    <property type="entry name" value="PTrfase/Anion_transptr"/>
</dbReference>
<dbReference type="InterPro" id="IPR002178">
    <property type="entry name" value="PTS_EIIA_type-2_dom"/>
</dbReference>
<dbReference type="SUPFAM" id="SSF55804">
    <property type="entry name" value="Phoshotransferase/anion transport protein"/>
    <property type="match status" value="1"/>
</dbReference>
<accession>A0A7D5V8H5</accession>
<dbReference type="RefSeq" id="WP_180307612.1">
    <property type="nucleotide sequence ID" value="NZ_CP058952.1"/>
</dbReference>
<name>A0A7D5V8H5_9NEIS</name>
<reference evidence="2 3" key="1">
    <citation type="journal article" date="2016" name="Int. J. Syst. Evol. Microbiol.">
        <title>Chitinibacter fontanus sp. nov., isolated from a spring.</title>
        <authorList>
            <person name="Sheu S.Y."/>
            <person name="Li Y.S."/>
            <person name="Young C.C."/>
            <person name="Chen W.M."/>
        </authorList>
    </citation>
    <scope>NUCLEOTIDE SEQUENCE [LARGE SCALE GENOMIC DNA]</scope>
    <source>
        <strain evidence="2 3">STM-7</strain>
    </source>
</reference>
<dbReference type="CDD" id="cd00211">
    <property type="entry name" value="PTS_IIA_fru"/>
    <property type="match status" value="1"/>
</dbReference>
<dbReference type="KEGG" id="cfon:HZU75_02355"/>
<organism evidence="2 3">
    <name type="scientific">Chitinibacter fontanus</name>
    <dbReference type="NCBI Taxonomy" id="1737446"/>
    <lineage>
        <taxon>Bacteria</taxon>
        <taxon>Pseudomonadati</taxon>
        <taxon>Pseudomonadota</taxon>
        <taxon>Betaproteobacteria</taxon>
        <taxon>Neisseriales</taxon>
        <taxon>Chitinibacteraceae</taxon>
        <taxon>Chitinibacter</taxon>
    </lineage>
</organism>
<dbReference type="PANTHER" id="PTHR47738">
    <property type="entry name" value="PTS SYSTEM FRUCTOSE-LIKE EIIA COMPONENT-RELATED"/>
    <property type="match status" value="1"/>
</dbReference>
<feature type="domain" description="PTS EIIA type-2" evidence="1">
    <location>
        <begin position="6"/>
        <end position="149"/>
    </location>
</feature>
<dbReference type="GO" id="GO:0030295">
    <property type="term" value="F:protein kinase activator activity"/>
    <property type="evidence" value="ECO:0007669"/>
    <property type="project" value="TreeGrafter"/>
</dbReference>
<dbReference type="Gene3D" id="3.40.930.10">
    <property type="entry name" value="Mannitol-specific EII, Chain A"/>
    <property type="match status" value="1"/>
</dbReference>
<dbReference type="PROSITE" id="PS00372">
    <property type="entry name" value="PTS_EIIA_TYPE_2_HIS"/>
    <property type="match status" value="1"/>
</dbReference>
<evidence type="ECO:0000259" key="1">
    <source>
        <dbReference type="PROSITE" id="PS51094"/>
    </source>
</evidence>
<keyword evidence="3" id="KW-1185">Reference proteome</keyword>
<dbReference type="AlphaFoldDB" id="A0A7D5V8H5"/>
<proteinExistence type="predicted"/>
<sequence length="157" mass="17283">MSLITKILPTSNVFLDLDVGSKKRVFEHVGIVFENSHGIARSVIFDSLFAREKLGSTGLGQGVAIPHGRIKGLKEATGAFVRLKEPIPFDAPDGKPVSLIFVLLVPANATDLHLQILSELAQLFSDKQLREELNAVPEPHLVWQRISSWQPYGADFT</sequence>
<keyword evidence="2" id="KW-0813">Transport</keyword>
<dbReference type="EMBL" id="CP058952">
    <property type="protein sequence ID" value="QLI80472.1"/>
    <property type="molecule type" value="Genomic_DNA"/>
</dbReference>
<keyword evidence="2" id="KW-0762">Sugar transport</keyword>
<dbReference type="PANTHER" id="PTHR47738:SF1">
    <property type="entry name" value="NITROGEN REGULATORY PROTEIN"/>
    <property type="match status" value="1"/>
</dbReference>